<name>A0A5D2SF53_GOSMU</name>
<dbReference type="Proteomes" id="UP000323597">
    <property type="component" value="Chromosome D12"/>
</dbReference>
<dbReference type="GO" id="GO:0000309">
    <property type="term" value="F:nicotinamide-nucleotide adenylyltransferase activity"/>
    <property type="evidence" value="ECO:0007669"/>
    <property type="project" value="TreeGrafter"/>
</dbReference>
<dbReference type="GO" id="GO:0016887">
    <property type="term" value="F:ATP hydrolysis activity"/>
    <property type="evidence" value="ECO:0007669"/>
    <property type="project" value="TreeGrafter"/>
</dbReference>
<dbReference type="GO" id="GO:0005737">
    <property type="term" value="C:cytoplasm"/>
    <property type="evidence" value="ECO:0007669"/>
    <property type="project" value="TreeGrafter"/>
</dbReference>
<proteinExistence type="predicted"/>
<dbReference type="PANTHER" id="PTHR31285">
    <property type="entry name" value="NICOTINAMIDE MONONUCLEOTIDE ADENYLYLTRANSFERASE"/>
    <property type="match status" value="1"/>
</dbReference>
<reference evidence="1 2" key="1">
    <citation type="submission" date="2019-07" db="EMBL/GenBank/DDBJ databases">
        <title>WGS assembly of Gossypium mustelinum.</title>
        <authorList>
            <person name="Chen Z.J."/>
            <person name="Sreedasyam A."/>
            <person name="Ando A."/>
            <person name="Song Q."/>
            <person name="De L."/>
            <person name="Hulse-Kemp A."/>
            <person name="Ding M."/>
            <person name="Ye W."/>
            <person name="Kirkbride R."/>
            <person name="Jenkins J."/>
            <person name="Plott C."/>
            <person name="Lovell J."/>
            <person name="Lin Y.-M."/>
            <person name="Vaughn R."/>
            <person name="Liu B."/>
            <person name="Li W."/>
            <person name="Simpson S."/>
            <person name="Scheffler B."/>
            <person name="Saski C."/>
            <person name="Grover C."/>
            <person name="Hu G."/>
            <person name="Conover J."/>
            <person name="Carlson J."/>
            <person name="Shu S."/>
            <person name="Boston L."/>
            <person name="Williams M."/>
            <person name="Peterson D."/>
            <person name="Mcgee K."/>
            <person name="Jones D."/>
            <person name="Wendel J."/>
            <person name="Stelly D."/>
            <person name="Grimwood J."/>
            <person name="Schmutz J."/>
        </authorList>
    </citation>
    <scope>NUCLEOTIDE SEQUENCE [LARGE SCALE GENOMIC DNA]</scope>
    <source>
        <strain evidence="1">1408120.09</strain>
    </source>
</reference>
<sequence length="71" mass="7358">MSPVEALPGKTVIISNQPYFYKKAELFPGSAFVIGADTAVRLINEVNGIKVLQVETAARAGAAGVGAAIRV</sequence>
<dbReference type="EMBL" id="CM017660">
    <property type="protein sequence ID" value="TYI50905.1"/>
    <property type="molecule type" value="Genomic_DNA"/>
</dbReference>
<protein>
    <submittedName>
        <fullName evidence="1">Uncharacterized protein</fullName>
    </submittedName>
</protein>
<keyword evidence="2" id="KW-1185">Reference proteome</keyword>
<dbReference type="PANTHER" id="PTHR31285:SF0">
    <property type="entry name" value="NICOTINAMIDE MONONUCLEOTIDE ADENYLYLTRANSFERASE"/>
    <property type="match status" value="1"/>
</dbReference>
<dbReference type="GO" id="GO:0005634">
    <property type="term" value="C:nucleus"/>
    <property type="evidence" value="ECO:0007669"/>
    <property type="project" value="TreeGrafter"/>
</dbReference>
<evidence type="ECO:0000313" key="1">
    <source>
        <dbReference type="EMBL" id="TYI50905.1"/>
    </source>
</evidence>
<gene>
    <name evidence="1" type="ORF">E1A91_D12G137100v1</name>
</gene>
<evidence type="ECO:0000313" key="2">
    <source>
        <dbReference type="Proteomes" id="UP000323597"/>
    </source>
</evidence>
<dbReference type="AlphaFoldDB" id="A0A5D2SF53"/>
<accession>A0A5D2SF53</accession>
<organism evidence="1 2">
    <name type="scientific">Gossypium mustelinum</name>
    <name type="common">Cotton</name>
    <name type="synonym">Gossypium caicoense</name>
    <dbReference type="NCBI Taxonomy" id="34275"/>
    <lineage>
        <taxon>Eukaryota</taxon>
        <taxon>Viridiplantae</taxon>
        <taxon>Streptophyta</taxon>
        <taxon>Embryophyta</taxon>
        <taxon>Tracheophyta</taxon>
        <taxon>Spermatophyta</taxon>
        <taxon>Magnoliopsida</taxon>
        <taxon>eudicotyledons</taxon>
        <taxon>Gunneridae</taxon>
        <taxon>Pentapetalae</taxon>
        <taxon>rosids</taxon>
        <taxon>malvids</taxon>
        <taxon>Malvales</taxon>
        <taxon>Malvaceae</taxon>
        <taxon>Malvoideae</taxon>
        <taxon>Gossypium</taxon>
    </lineage>
</organism>